<dbReference type="SUPFAM" id="SSF47384">
    <property type="entry name" value="Homodimeric domain of signal transducing histidine kinase"/>
    <property type="match status" value="1"/>
</dbReference>
<evidence type="ECO:0000256" key="8">
    <source>
        <dbReference type="SAM" id="Phobius"/>
    </source>
</evidence>
<dbReference type="SUPFAM" id="SSF55874">
    <property type="entry name" value="ATPase domain of HSP90 chaperone/DNA topoisomerase II/histidine kinase"/>
    <property type="match status" value="1"/>
</dbReference>
<dbReference type="InterPro" id="IPR004358">
    <property type="entry name" value="Sig_transdc_His_kin-like_C"/>
</dbReference>
<evidence type="ECO:0000256" key="7">
    <source>
        <dbReference type="SAM" id="Coils"/>
    </source>
</evidence>
<feature type="coiled-coil region" evidence="7">
    <location>
        <begin position="232"/>
        <end position="259"/>
    </location>
</feature>
<feature type="domain" description="Histidine kinase" evidence="9">
    <location>
        <begin position="296"/>
        <end position="530"/>
    </location>
</feature>
<keyword evidence="8" id="KW-1133">Transmembrane helix</keyword>
<organism evidence="11 12">
    <name type="scientific">Undibacterium umbellatum</name>
    <dbReference type="NCBI Taxonomy" id="2762300"/>
    <lineage>
        <taxon>Bacteria</taxon>
        <taxon>Pseudomonadati</taxon>
        <taxon>Pseudomonadota</taxon>
        <taxon>Betaproteobacteria</taxon>
        <taxon>Burkholderiales</taxon>
        <taxon>Oxalobacteraceae</taxon>
        <taxon>Undibacterium</taxon>
    </lineage>
</organism>
<feature type="transmembrane region" description="Helical" evidence="8">
    <location>
        <begin position="12"/>
        <end position="33"/>
    </location>
</feature>
<dbReference type="SMART" id="SM00304">
    <property type="entry name" value="HAMP"/>
    <property type="match status" value="1"/>
</dbReference>
<dbReference type="Pfam" id="PF00672">
    <property type="entry name" value="HAMP"/>
    <property type="match status" value="1"/>
</dbReference>
<dbReference type="InterPro" id="IPR003660">
    <property type="entry name" value="HAMP_dom"/>
</dbReference>
<evidence type="ECO:0000256" key="4">
    <source>
        <dbReference type="ARBA" id="ARBA00022553"/>
    </source>
</evidence>
<keyword evidence="7" id="KW-0175">Coiled coil</keyword>
<dbReference type="Pfam" id="PF02518">
    <property type="entry name" value="HATPase_c"/>
    <property type="match status" value="1"/>
</dbReference>
<dbReference type="SMART" id="SM00387">
    <property type="entry name" value="HATPase_c"/>
    <property type="match status" value="1"/>
</dbReference>
<dbReference type="Gene3D" id="1.10.287.130">
    <property type="match status" value="1"/>
</dbReference>
<dbReference type="CDD" id="cd06225">
    <property type="entry name" value="HAMP"/>
    <property type="match status" value="1"/>
</dbReference>
<comment type="catalytic activity">
    <reaction evidence="1">
        <text>ATP + protein L-histidine = ADP + protein N-phospho-L-histidine.</text>
        <dbReference type="EC" id="2.7.13.3"/>
    </reaction>
</comment>
<dbReference type="SUPFAM" id="SSF158472">
    <property type="entry name" value="HAMP domain-like"/>
    <property type="match status" value="1"/>
</dbReference>
<dbReference type="PANTHER" id="PTHR43065">
    <property type="entry name" value="SENSOR HISTIDINE KINASE"/>
    <property type="match status" value="1"/>
</dbReference>
<protein>
    <recommendedName>
        <fullName evidence="3">histidine kinase</fullName>
        <ecNumber evidence="3">2.7.13.3</ecNumber>
    </recommendedName>
</protein>
<feature type="transmembrane region" description="Helical" evidence="8">
    <location>
        <begin position="169"/>
        <end position="188"/>
    </location>
</feature>
<dbReference type="EC" id="2.7.13.3" evidence="3"/>
<keyword evidence="6" id="KW-0418">Kinase</keyword>
<dbReference type="InterPro" id="IPR003594">
    <property type="entry name" value="HATPase_dom"/>
</dbReference>
<evidence type="ECO:0000313" key="12">
    <source>
        <dbReference type="Proteomes" id="UP000646911"/>
    </source>
</evidence>
<evidence type="ECO:0000256" key="3">
    <source>
        <dbReference type="ARBA" id="ARBA00012438"/>
    </source>
</evidence>
<dbReference type="PANTHER" id="PTHR43065:SF47">
    <property type="match status" value="1"/>
</dbReference>
<evidence type="ECO:0000256" key="5">
    <source>
        <dbReference type="ARBA" id="ARBA00022679"/>
    </source>
</evidence>
<dbReference type="Gene3D" id="6.10.340.10">
    <property type="match status" value="1"/>
</dbReference>
<evidence type="ECO:0000256" key="1">
    <source>
        <dbReference type="ARBA" id="ARBA00000085"/>
    </source>
</evidence>
<dbReference type="EMBL" id="JACOFX010000020">
    <property type="protein sequence ID" value="MBC3910866.1"/>
    <property type="molecule type" value="Genomic_DNA"/>
</dbReference>
<evidence type="ECO:0000256" key="6">
    <source>
        <dbReference type="ARBA" id="ARBA00022777"/>
    </source>
</evidence>
<dbReference type="PROSITE" id="PS50885">
    <property type="entry name" value="HAMP"/>
    <property type="match status" value="1"/>
</dbReference>
<evidence type="ECO:0000313" key="11">
    <source>
        <dbReference type="EMBL" id="MBC3910866.1"/>
    </source>
</evidence>
<proteinExistence type="predicted"/>
<accession>A0ABR6ZGK6</accession>
<keyword evidence="8" id="KW-0812">Transmembrane</keyword>
<dbReference type="InterPro" id="IPR005467">
    <property type="entry name" value="His_kinase_dom"/>
</dbReference>
<sequence length="534" mass="59135">MRVKALSFLNSLLGYFTVTAVLSFSLLILAVLYDGSRTLDTAVIQNVKANVTQTSKLLNMTVSTYLGQGDLKTVSIFFTEMLDEQVDNGVTYVVIGGNDKRILLSTFTSPREIPAPDTLDQLETSALKRTEIHIRNPLLLPGREEGYLQYGLSTRSLVDAVVKEQRNSLVRSCTVLLVVFAIMFFLGMRISRRLKEITLASQAIVSGDYLHSIQVSGSDELAILSQHFNIMANEINRKISEITELNQQLEDRVARRTSELAHAYKLQEEHLQHLQDTKDQLVYSEKLAGLGSLVAGVAHELNTPLGNALTITTTLSDKIKEAHQAYENGRLKRTDLDRLFSTISEADVLLVNNISRAAELISSFKTIAVDQTSEMRRSFNLRKILLELELTLRLQLKQKKISLEIDVEPDINMDSFPGPLTQIIVNLFNNALIHAFDGREQGMIRLVACTDNDSDGKLIISFQDNGCGISKENILKIFDPFFTTKLGQGGSGLGLHISYNIVHGVLGGSISVQSVIGKGTEFLIKLPLIAPSRS</sequence>
<evidence type="ECO:0000256" key="2">
    <source>
        <dbReference type="ARBA" id="ARBA00004370"/>
    </source>
</evidence>
<keyword evidence="4" id="KW-0597">Phosphoprotein</keyword>
<feature type="domain" description="HAMP" evidence="10">
    <location>
        <begin position="188"/>
        <end position="240"/>
    </location>
</feature>
<dbReference type="RefSeq" id="WP_186956435.1">
    <property type="nucleotide sequence ID" value="NZ_JACOFX010000020.1"/>
</dbReference>
<keyword evidence="8" id="KW-0472">Membrane</keyword>
<evidence type="ECO:0000259" key="9">
    <source>
        <dbReference type="PROSITE" id="PS50109"/>
    </source>
</evidence>
<dbReference type="Proteomes" id="UP000646911">
    <property type="component" value="Unassembled WGS sequence"/>
</dbReference>
<keyword evidence="12" id="KW-1185">Reference proteome</keyword>
<gene>
    <name evidence="11" type="ORF">H8L47_25160</name>
</gene>
<dbReference type="PRINTS" id="PR00344">
    <property type="entry name" value="BCTRLSENSOR"/>
</dbReference>
<keyword evidence="5" id="KW-0808">Transferase</keyword>
<name>A0ABR6ZGK6_9BURK</name>
<comment type="caution">
    <text evidence="11">The sequence shown here is derived from an EMBL/GenBank/DDBJ whole genome shotgun (WGS) entry which is preliminary data.</text>
</comment>
<comment type="subcellular location">
    <subcellularLocation>
        <location evidence="2">Membrane</location>
    </subcellularLocation>
</comment>
<dbReference type="Gene3D" id="3.30.565.10">
    <property type="entry name" value="Histidine kinase-like ATPase, C-terminal domain"/>
    <property type="match status" value="1"/>
</dbReference>
<evidence type="ECO:0000259" key="10">
    <source>
        <dbReference type="PROSITE" id="PS50885"/>
    </source>
</evidence>
<dbReference type="PROSITE" id="PS50109">
    <property type="entry name" value="HIS_KIN"/>
    <property type="match status" value="1"/>
</dbReference>
<reference evidence="11 12" key="1">
    <citation type="submission" date="2020-08" db="EMBL/GenBank/DDBJ databases">
        <title>Novel species isolated from subtropical streams in China.</title>
        <authorList>
            <person name="Lu H."/>
        </authorList>
    </citation>
    <scope>NUCLEOTIDE SEQUENCE [LARGE SCALE GENOMIC DNA]</scope>
    <source>
        <strain evidence="11 12">NL8W</strain>
    </source>
</reference>
<dbReference type="InterPro" id="IPR036890">
    <property type="entry name" value="HATPase_C_sf"/>
</dbReference>
<dbReference type="InterPro" id="IPR036097">
    <property type="entry name" value="HisK_dim/P_sf"/>
</dbReference>